<keyword evidence="3" id="KW-1185">Reference proteome</keyword>
<dbReference type="InterPro" id="IPR006680">
    <property type="entry name" value="Amidohydro-rel"/>
</dbReference>
<proteinExistence type="predicted"/>
<keyword evidence="2" id="KW-0378">Hydrolase</keyword>
<dbReference type="InterPro" id="IPR052358">
    <property type="entry name" value="Aro_Compnd_Degr_Hydrolases"/>
</dbReference>
<comment type="caution">
    <text evidence="2">The sequence shown here is derived from an EMBL/GenBank/DDBJ whole genome shotgun (WGS) entry which is preliminary data.</text>
</comment>
<sequence>MTGVFPAGSCDCHVHVIGPADAYPMVADRHYTPGLASHDDLLAHLARNGLSRAVIIQPSVYGTDNRCTLDSVRRLGDAGRAVAVVDDHIDLAGLKELHAAGVRGLRVNVESAGAQDPQRIVDALVYWTGKVAPLGWHVQVYASLTALAAAIPLLPSLPAPIVLDHFAMVPAGTPLSALDVTTVLGLVRDGRAYIKLSAAYRIMPVDPSEGDATAVARLAAAFIEANAERVLWGSDWPHTNREAGKGPLEVSAYRKISGLVDSAMAWMPDAAVRQQVLVDNPARLYGF</sequence>
<name>A0A7Y9IYF8_9BURK</name>
<dbReference type="Proteomes" id="UP000542125">
    <property type="component" value="Unassembled WGS sequence"/>
</dbReference>
<reference evidence="2 3" key="1">
    <citation type="submission" date="2020-07" db="EMBL/GenBank/DDBJ databases">
        <title>Genomic Encyclopedia of Type Strains, Phase IV (KMG-V): Genome sequencing to study the core and pangenomes of soil and plant-associated prokaryotes.</title>
        <authorList>
            <person name="Whitman W."/>
        </authorList>
    </citation>
    <scope>NUCLEOTIDE SEQUENCE [LARGE SCALE GENOMIC DNA]</scope>
    <source>
        <strain evidence="2 3">SAS40</strain>
    </source>
</reference>
<evidence type="ECO:0000259" key="1">
    <source>
        <dbReference type="Pfam" id="PF04909"/>
    </source>
</evidence>
<dbReference type="RefSeq" id="WP_179589287.1">
    <property type="nucleotide sequence ID" value="NZ_JACBYR010000002.1"/>
</dbReference>
<gene>
    <name evidence="2" type="ORF">FHW18_004630</name>
</gene>
<dbReference type="PANTHER" id="PTHR35563">
    <property type="entry name" value="BARREL METAL-DEPENDENT HYDROLASE, PUTATIVE (AFU_ORTHOLOGUE AFUA_1G16240)-RELATED"/>
    <property type="match status" value="1"/>
</dbReference>
<evidence type="ECO:0000313" key="2">
    <source>
        <dbReference type="EMBL" id="NYE85323.1"/>
    </source>
</evidence>
<dbReference type="PANTHER" id="PTHR35563:SF2">
    <property type="entry name" value="BARREL METAL-DEPENDENT HYDROLASE, PUTATIVE (AFU_ORTHOLOGUE AFUA_1G16240)-RELATED"/>
    <property type="match status" value="1"/>
</dbReference>
<protein>
    <submittedName>
        <fullName evidence="2">Putative TIM-barrel fold metal-dependent hydrolase</fullName>
    </submittedName>
</protein>
<dbReference type="InterPro" id="IPR032466">
    <property type="entry name" value="Metal_Hydrolase"/>
</dbReference>
<dbReference type="SUPFAM" id="SSF51556">
    <property type="entry name" value="Metallo-dependent hydrolases"/>
    <property type="match status" value="1"/>
</dbReference>
<feature type="domain" description="Amidohydrolase-related" evidence="1">
    <location>
        <begin position="10"/>
        <end position="287"/>
    </location>
</feature>
<dbReference type="Gene3D" id="3.20.20.140">
    <property type="entry name" value="Metal-dependent hydrolases"/>
    <property type="match status" value="1"/>
</dbReference>
<accession>A0A7Y9IYF8</accession>
<organism evidence="2 3">
    <name type="scientific">Pigmentiphaga litoralis</name>
    <dbReference type="NCBI Taxonomy" id="516702"/>
    <lineage>
        <taxon>Bacteria</taxon>
        <taxon>Pseudomonadati</taxon>
        <taxon>Pseudomonadota</taxon>
        <taxon>Betaproteobacteria</taxon>
        <taxon>Burkholderiales</taxon>
        <taxon>Alcaligenaceae</taxon>
        <taxon>Pigmentiphaga</taxon>
    </lineage>
</organism>
<dbReference type="GO" id="GO:0016787">
    <property type="term" value="F:hydrolase activity"/>
    <property type="evidence" value="ECO:0007669"/>
    <property type="project" value="UniProtKB-KW"/>
</dbReference>
<evidence type="ECO:0000313" key="3">
    <source>
        <dbReference type="Proteomes" id="UP000542125"/>
    </source>
</evidence>
<dbReference type="AlphaFoldDB" id="A0A7Y9IYF8"/>
<dbReference type="Pfam" id="PF04909">
    <property type="entry name" value="Amidohydro_2"/>
    <property type="match status" value="1"/>
</dbReference>
<dbReference type="EMBL" id="JACBYR010000002">
    <property type="protein sequence ID" value="NYE85323.1"/>
    <property type="molecule type" value="Genomic_DNA"/>
</dbReference>